<evidence type="ECO:0000256" key="1">
    <source>
        <dbReference type="ARBA" id="ARBA00022741"/>
    </source>
</evidence>
<proteinExistence type="predicted"/>
<organism evidence="8 9">
    <name type="scientific">Archangium gephyra</name>
    <dbReference type="NCBI Taxonomy" id="48"/>
    <lineage>
        <taxon>Bacteria</taxon>
        <taxon>Pseudomonadati</taxon>
        <taxon>Myxococcota</taxon>
        <taxon>Myxococcia</taxon>
        <taxon>Myxococcales</taxon>
        <taxon>Cystobacterineae</taxon>
        <taxon>Archangiaceae</taxon>
        <taxon>Archangium</taxon>
    </lineage>
</organism>
<dbReference type="Pfam" id="PF00580">
    <property type="entry name" value="UvrD-helicase"/>
    <property type="match status" value="1"/>
</dbReference>
<keyword evidence="4 6" id="KW-0067">ATP-binding</keyword>
<dbReference type="GO" id="GO:0043138">
    <property type="term" value="F:3'-5' DNA helicase activity"/>
    <property type="evidence" value="ECO:0007669"/>
    <property type="project" value="TreeGrafter"/>
</dbReference>
<dbReference type="InterPro" id="IPR027417">
    <property type="entry name" value="P-loop_NTPase"/>
</dbReference>
<evidence type="ECO:0000256" key="2">
    <source>
        <dbReference type="ARBA" id="ARBA00022801"/>
    </source>
</evidence>
<dbReference type="EMBL" id="QFQP01000023">
    <property type="protein sequence ID" value="PZR08914.1"/>
    <property type="molecule type" value="Genomic_DNA"/>
</dbReference>
<dbReference type="Pfam" id="PF13538">
    <property type="entry name" value="UvrD_C_2"/>
    <property type="match status" value="1"/>
</dbReference>
<evidence type="ECO:0000313" key="8">
    <source>
        <dbReference type="EMBL" id="PZR08914.1"/>
    </source>
</evidence>
<feature type="domain" description="UvrD-like helicase ATP-binding" evidence="7">
    <location>
        <begin position="222"/>
        <end position="536"/>
    </location>
</feature>
<comment type="caution">
    <text evidence="8">The sequence shown here is derived from an EMBL/GenBank/DDBJ whole genome shotgun (WGS) entry which is preliminary data.</text>
</comment>
<keyword evidence="2 6" id="KW-0378">Hydrolase</keyword>
<evidence type="ECO:0000256" key="4">
    <source>
        <dbReference type="ARBA" id="ARBA00022840"/>
    </source>
</evidence>
<dbReference type="Gene3D" id="3.40.50.300">
    <property type="entry name" value="P-loop containing nucleotide triphosphate hydrolases"/>
    <property type="match status" value="2"/>
</dbReference>
<name>A0A2W5UZU2_9BACT</name>
<evidence type="ECO:0000259" key="7">
    <source>
        <dbReference type="PROSITE" id="PS51198"/>
    </source>
</evidence>
<evidence type="ECO:0000256" key="6">
    <source>
        <dbReference type="PROSITE-ProRule" id="PRU00560"/>
    </source>
</evidence>
<dbReference type="PANTHER" id="PTHR11070">
    <property type="entry name" value="UVRD / RECB / PCRA DNA HELICASE FAMILY MEMBER"/>
    <property type="match status" value="1"/>
</dbReference>
<dbReference type="InterPro" id="IPR014016">
    <property type="entry name" value="UvrD-like_ATP-bd"/>
</dbReference>
<dbReference type="GO" id="GO:0005524">
    <property type="term" value="F:ATP binding"/>
    <property type="evidence" value="ECO:0007669"/>
    <property type="project" value="UniProtKB-UniRule"/>
</dbReference>
<dbReference type="InterPro" id="IPR000212">
    <property type="entry name" value="DNA_helicase_UvrD/REP"/>
</dbReference>
<dbReference type="GO" id="GO:0003677">
    <property type="term" value="F:DNA binding"/>
    <property type="evidence" value="ECO:0007669"/>
    <property type="project" value="InterPro"/>
</dbReference>
<feature type="binding site" evidence="6">
    <location>
        <begin position="243"/>
        <end position="250"/>
    </location>
    <ligand>
        <name>ATP</name>
        <dbReference type="ChEBI" id="CHEBI:30616"/>
    </ligand>
</feature>
<dbReference type="GO" id="GO:0000725">
    <property type="term" value="P:recombinational repair"/>
    <property type="evidence" value="ECO:0007669"/>
    <property type="project" value="TreeGrafter"/>
</dbReference>
<keyword evidence="1 6" id="KW-0547">Nucleotide-binding</keyword>
<dbReference type="GO" id="GO:0016787">
    <property type="term" value="F:hydrolase activity"/>
    <property type="evidence" value="ECO:0007669"/>
    <property type="project" value="UniProtKB-UniRule"/>
</dbReference>
<sequence>MISDREASALAEEETLLSKVQAAITAARAAQQAPRVSVSNDELRSLREEAAAEDEDDAGNLLHELALRQQLAARTQSVLPDPRSPYLAHLRLEESGEVRDYFLGHGTYIDTRQNLRVVDWRVAPVAQLFYRYREGDHFEEQFPGRLATGTVLLRRVVVVHQGRLMQLMGDELSLFRDVDGEWKSRGLASMSTGGTGSAARDGILGTSVGAQEKGTRVDVTALLDAEQFAAISAPPDEPLLVLGSAGSGKTTVALHRLARLTAADPRRIPLTRARVVVPEHGLARLAQRLLAPLLPSPDADDDVGPEVVHTLDDFLLRLSRRAFGQLPRVNFEPPALVTSMKRHPALYDALKQVISAEPSSKTDLKPLWRQLAVHLSDTAFLTRVVAAANGTLPSTAISETVEHTSLQMQERFSAKNITDESMRVAIDGRDLSEGTPDELAGSIDVEDLPILLSMLAWRRSLALPQASHVVLDEAEDFSLFDFETLRGTTREFKGLTLAGDEAQQTHTSFAGWQRSLEVAGAKGAATVRLTTSYRCPRPIAELARTVLGPLAPATPARASRDGVPVGRFNFPGEAPSHIFLASALKELLDAEPHASVAVITSNMDTARRFYPLVSGIPECRLVERGDFTFQPGVDITDVDSVKGLEWDYVVIPDASAAHWPATDDGRRRLHVAVTRASHQLWLISPGTPTPLIG</sequence>
<evidence type="ECO:0000313" key="9">
    <source>
        <dbReference type="Proteomes" id="UP000249061"/>
    </source>
</evidence>
<evidence type="ECO:0000256" key="5">
    <source>
        <dbReference type="ARBA" id="ARBA00034923"/>
    </source>
</evidence>
<dbReference type="PANTHER" id="PTHR11070:SF2">
    <property type="entry name" value="ATP-DEPENDENT DNA HELICASE SRS2"/>
    <property type="match status" value="1"/>
</dbReference>
<protein>
    <recommendedName>
        <fullName evidence="5">DNA 3'-5' helicase II</fullName>
    </recommendedName>
</protein>
<dbReference type="Proteomes" id="UP000249061">
    <property type="component" value="Unassembled WGS sequence"/>
</dbReference>
<keyword evidence="3 6" id="KW-0347">Helicase</keyword>
<gene>
    <name evidence="8" type="ORF">DI536_23790</name>
</gene>
<accession>A0A2W5UZU2</accession>
<dbReference type="PROSITE" id="PS51198">
    <property type="entry name" value="UVRD_HELICASE_ATP_BIND"/>
    <property type="match status" value="1"/>
</dbReference>
<dbReference type="SUPFAM" id="SSF52540">
    <property type="entry name" value="P-loop containing nucleoside triphosphate hydrolases"/>
    <property type="match status" value="1"/>
</dbReference>
<evidence type="ECO:0000256" key="3">
    <source>
        <dbReference type="ARBA" id="ARBA00022806"/>
    </source>
</evidence>
<dbReference type="InterPro" id="IPR027785">
    <property type="entry name" value="UvrD-like_helicase_C"/>
</dbReference>
<dbReference type="AlphaFoldDB" id="A0A2W5UZU2"/>
<reference evidence="8 9" key="1">
    <citation type="submission" date="2017-08" db="EMBL/GenBank/DDBJ databases">
        <title>Infants hospitalized years apart are colonized by the same room-sourced microbial strains.</title>
        <authorList>
            <person name="Brooks B."/>
            <person name="Olm M.R."/>
            <person name="Firek B.A."/>
            <person name="Baker R."/>
            <person name="Thomas B.C."/>
            <person name="Morowitz M.J."/>
            <person name="Banfield J.F."/>
        </authorList>
    </citation>
    <scope>NUCLEOTIDE SEQUENCE [LARGE SCALE GENOMIC DNA]</scope>
    <source>
        <strain evidence="8">S2_003_000_R2_14</strain>
    </source>
</reference>